<comment type="caution">
    <text evidence="1">The sequence shown here is derived from an EMBL/GenBank/DDBJ whole genome shotgun (WGS) entry which is preliminary data.</text>
</comment>
<keyword evidence="2" id="KW-1185">Reference proteome</keyword>
<evidence type="ECO:0000313" key="2">
    <source>
        <dbReference type="Proteomes" id="UP001642483"/>
    </source>
</evidence>
<dbReference type="EMBL" id="CAWYQH010000119">
    <property type="protein sequence ID" value="CAK8690705.1"/>
    <property type="molecule type" value="Genomic_DNA"/>
</dbReference>
<protein>
    <submittedName>
        <fullName evidence="1">Uncharacterized protein</fullName>
    </submittedName>
</protein>
<dbReference type="Proteomes" id="UP001642483">
    <property type="component" value="Unassembled WGS sequence"/>
</dbReference>
<name>A0ABP0GKK1_CLALP</name>
<accession>A0ABP0GKK1</accession>
<evidence type="ECO:0000313" key="1">
    <source>
        <dbReference type="EMBL" id="CAK8690705.1"/>
    </source>
</evidence>
<organism evidence="1 2">
    <name type="scientific">Clavelina lepadiformis</name>
    <name type="common">Light-bulb sea squirt</name>
    <name type="synonym">Ascidia lepadiformis</name>
    <dbReference type="NCBI Taxonomy" id="159417"/>
    <lineage>
        <taxon>Eukaryota</taxon>
        <taxon>Metazoa</taxon>
        <taxon>Chordata</taxon>
        <taxon>Tunicata</taxon>
        <taxon>Ascidiacea</taxon>
        <taxon>Aplousobranchia</taxon>
        <taxon>Clavelinidae</taxon>
        <taxon>Clavelina</taxon>
    </lineage>
</organism>
<sequence>MWPVNEYKLLNNVEEETPSLPAYEGNRVSFSVPTNIALSHTQPAGAQASQQPIVVSTHQPAAIYQQQVVVQQSPILGKDPAQVIGDTKHISIVLDLCPKSVIERRPAADKQQLAAGLKLEIRLAGDSKAQRSFAQLKKIDCLHSPVVMRLSGPYC</sequence>
<proteinExistence type="predicted"/>
<gene>
    <name evidence="1" type="ORF">CVLEPA_LOCUS23289</name>
</gene>
<reference evidence="1 2" key="1">
    <citation type="submission" date="2024-02" db="EMBL/GenBank/DDBJ databases">
        <authorList>
            <person name="Daric V."/>
            <person name="Darras S."/>
        </authorList>
    </citation>
    <scope>NUCLEOTIDE SEQUENCE [LARGE SCALE GENOMIC DNA]</scope>
</reference>